<keyword evidence="3" id="KW-1185">Reference proteome</keyword>
<dbReference type="RefSeq" id="WP_012057935.1">
    <property type="nucleotide sequence ID" value="NZ_CP007389.1"/>
</dbReference>
<accession>A0ABM6GG98</accession>
<sequence>MLSVTAYTVLIFIINILIGIVISLGIIQQGKSSFGISSVIAWVVFVISLVFFISGGFTEFFAKLGLSLSPILYLVLAIYSMLQIKNLSNLNIRQAMRNGIMFSLIFILFLIIDVFWVKNAVNISLISIGWSYVITLIYAYKNRNIE</sequence>
<evidence type="ECO:0000256" key="1">
    <source>
        <dbReference type="SAM" id="Phobius"/>
    </source>
</evidence>
<evidence type="ECO:0000313" key="2">
    <source>
        <dbReference type="EMBL" id="APT74609.1"/>
    </source>
</evidence>
<keyword evidence="1" id="KW-1133">Transmembrane helix</keyword>
<dbReference type="Proteomes" id="UP000185490">
    <property type="component" value="Chromosome"/>
</dbReference>
<feature type="transmembrane region" description="Helical" evidence="1">
    <location>
        <begin position="123"/>
        <end position="140"/>
    </location>
</feature>
<feature type="transmembrane region" description="Helical" evidence="1">
    <location>
        <begin position="34"/>
        <end position="54"/>
    </location>
</feature>
<feature type="transmembrane region" description="Helical" evidence="1">
    <location>
        <begin position="6"/>
        <end position="27"/>
    </location>
</feature>
<keyword evidence="1" id="KW-0472">Membrane</keyword>
<protein>
    <submittedName>
        <fullName evidence="2">Uncharacterized protein</fullName>
    </submittedName>
</protein>
<dbReference type="EMBL" id="CP007389">
    <property type="protein sequence ID" value="APT74609.1"/>
    <property type="molecule type" value="Genomic_DNA"/>
</dbReference>
<name>A0ABM6GG98_9BACT</name>
<organism evidence="2 3">
    <name type="scientific">Thermosipho melanesiensis</name>
    <dbReference type="NCBI Taxonomy" id="46541"/>
    <lineage>
        <taxon>Bacteria</taxon>
        <taxon>Thermotogati</taxon>
        <taxon>Thermotogota</taxon>
        <taxon>Thermotogae</taxon>
        <taxon>Thermotogales</taxon>
        <taxon>Fervidobacteriaceae</taxon>
        <taxon>Thermosipho</taxon>
    </lineage>
</organism>
<reference evidence="2 3" key="1">
    <citation type="submission" date="2014-02" db="EMBL/GenBank/DDBJ databases">
        <title>Diversity of Thermotogales isolates from hydrothermal vents.</title>
        <authorList>
            <person name="Haverkamp T.H.A."/>
            <person name="Lossouarn J."/>
            <person name="Geslin C."/>
            <person name="Nesbo C.L."/>
        </authorList>
    </citation>
    <scope>NUCLEOTIDE SEQUENCE [LARGE SCALE GENOMIC DNA]</scope>
    <source>
        <strain evidence="2 3">431</strain>
    </source>
</reference>
<feature type="transmembrane region" description="Helical" evidence="1">
    <location>
        <begin position="100"/>
        <end position="117"/>
    </location>
</feature>
<gene>
    <name evidence="2" type="ORF">BW47_09150</name>
</gene>
<feature type="transmembrane region" description="Helical" evidence="1">
    <location>
        <begin position="60"/>
        <end position="79"/>
    </location>
</feature>
<keyword evidence="1" id="KW-0812">Transmembrane</keyword>
<proteinExistence type="predicted"/>
<evidence type="ECO:0000313" key="3">
    <source>
        <dbReference type="Proteomes" id="UP000185490"/>
    </source>
</evidence>